<keyword evidence="6 16" id="KW-0347">Helicase</keyword>
<keyword evidence="10" id="KW-0413">Isomerase</keyword>
<dbReference type="GO" id="GO:0042802">
    <property type="term" value="F:identical protein binding"/>
    <property type="evidence" value="ECO:0007669"/>
    <property type="project" value="UniProtKB-ARBA"/>
</dbReference>
<evidence type="ECO:0000256" key="13">
    <source>
        <dbReference type="ARBA" id="ARBA00034923"/>
    </source>
</evidence>
<dbReference type="NCBIfam" id="TIGR01075">
    <property type="entry name" value="uvrD"/>
    <property type="match status" value="1"/>
</dbReference>
<dbReference type="Proteomes" id="UP000183920">
    <property type="component" value="Unassembled WGS sequence"/>
</dbReference>
<dbReference type="Gene3D" id="3.40.50.300">
    <property type="entry name" value="P-loop containing nucleotide triphosphate hydrolases"/>
    <property type="match status" value="2"/>
</dbReference>
<feature type="binding site" evidence="16">
    <location>
        <begin position="29"/>
        <end position="36"/>
    </location>
    <ligand>
        <name>ATP</name>
        <dbReference type="ChEBI" id="CHEBI:30616"/>
    </ligand>
</feature>
<keyword evidence="8" id="KW-0238">DNA-binding</keyword>
<dbReference type="GO" id="GO:0003677">
    <property type="term" value="F:DNA binding"/>
    <property type="evidence" value="ECO:0007669"/>
    <property type="project" value="UniProtKB-KW"/>
</dbReference>
<evidence type="ECO:0000256" key="15">
    <source>
        <dbReference type="ARBA" id="ARBA00074869"/>
    </source>
</evidence>
<dbReference type="GO" id="GO:0006260">
    <property type="term" value="P:DNA replication"/>
    <property type="evidence" value="ECO:0007669"/>
    <property type="project" value="UniProtKB-KW"/>
</dbReference>
<evidence type="ECO:0000256" key="12">
    <source>
        <dbReference type="ARBA" id="ARBA00034808"/>
    </source>
</evidence>
<dbReference type="Pfam" id="PF13361">
    <property type="entry name" value="UvrD_C"/>
    <property type="match status" value="1"/>
</dbReference>
<evidence type="ECO:0000256" key="6">
    <source>
        <dbReference type="ARBA" id="ARBA00022806"/>
    </source>
</evidence>
<evidence type="ECO:0000256" key="10">
    <source>
        <dbReference type="ARBA" id="ARBA00023235"/>
    </source>
</evidence>
<evidence type="ECO:0000256" key="4">
    <source>
        <dbReference type="ARBA" id="ARBA00022763"/>
    </source>
</evidence>
<evidence type="ECO:0000256" key="2">
    <source>
        <dbReference type="ARBA" id="ARBA00022705"/>
    </source>
</evidence>
<dbReference type="PANTHER" id="PTHR11070">
    <property type="entry name" value="UVRD / RECB / PCRA DNA HELICASE FAMILY MEMBER"/>
    <property type="match status" value="1"/>
</dbReference>
<dbReference type="RefSeq" id="WP_072064593.1">
    <property type="nucleotide sequence ID" value="NZ_CAXOKJ010000005.1"/>
</dbReference>
<dbReference type="InterPro" id="IPR027417">
    <property type="entry name" value="P-loop_NTPase"/>
</dbReference>
<dbReference type="Pfam" id="PF21196">
    <property type="entry name" value="PcrA_UvrD_tudor"/>
    <property type="match status" value="1"/>
</dbReference>
<dbReference type="CDD" id="cd18807">
    <property type="entry name" value="SF1_C_UvrD"/>
    <property type="match status" value="1"/>
</dbReference>
<dbReference type="Gene3D" id="1.10.486.10">
    <property type="entry name" value="PCRA, domain 4"/>
    <property type="match status" value="1"/>
</dbReference>
<dbReference type="AlphaFoldDB" id="A0A0G4QEE3"/>
<dbReference type="PROSITE" id="PS51198">
    <property type="entry name" value="UVRD_HELICASE_ATP_BIND"/>
    <property type="match status" value="1"/>
</dbReference>
<keyword evidence="3 16" id="KW-0547">Nucleotide-binding</keyword>
<dbReference type="GO" id="GO:0000725">
    <property type="term" value="P:recombinational repair"/>
    <property type="evidence" value="ECO:0007669"/>
    <property type="project" value="TreeGrafter"/>
</dbReference>
<organism evidence="19 20">
    <name type="scientific">Proteus penneri</name>
    <dbReference type="NCBI Taxonomy" id="102862"/>
    <lineage>
        <taxon>Bacteria</taxon>
        <taxon>Pseudomonadati</taxon>
        <taxon>Pseudomonadota</taxon>
        <taxon>Gammaproteobacteria</taxon>
        <taxon>Enterobacterales</taxon>
        <taxon>Morganellaceae</taxon>
        <taxon>Proteus</taxon>
    </lineage>
</organism>
<keyword evidence="4" id="KW-0227">DNA damage</keyword>
<evidence type="ECO:0000256" key="16">
    <source>
        <dbReference type="PROSITE-ProRule" id="PRU00560"/>
    </source>
</evidence>
<dbReference type="InterPro" id="IPR013986">
    <property type="entry name" value="DExx_box_DNA_helicase_dom_sf"/>
</dbReference>
<dbReference type="Pfam" id="PF00580">
    <property type="entry name" value="UvrD-helicase"/>
    <property type="match status" value="1"/>
</dbReference>
<dbReference type="InterPro" id="IPR000212">
    <property type="entry name" value="DNA_helicase_UvrD/REP"/>
</dbReference>
<name>A0A0G4QEE3_9GAMM</name>
<evidence type="ECO:0000256" key="14">
    <source>
        <dbReference type="ARBA" id="ARBA00048988"/>
    </source>
</evidence>
<evidence type="ECO:0000256" key="1">
    <source>
        <dbReference type="ARBA" id="ARBA00009922"/>
    </source>
</evidence>
<dbReference type="Gene3D" id="1.10.10.160">
    <property type="match status" value="1"/>
</dbReference>
<feature type="domain" description="UvrD-like helicase C-terminal" evidence="18">
    <location>
        <begin position="287"/>
        <end position="564"/>
    </location>
</feature>
<dbReference type="GO" id="GO:0043138">
    <property type="term" value="F:3'-5' DNA helicase activity"/>
    <property type="evidence" value="ECO:0007669"/>
    <property type="project" value="UniProtKB-EC"/>
</dbReference>
<dbReference type="GO" id="GO:0033202">
    <property type="term" value="C:DNA helicase complex"/>
    <property type="evidence" value="ECO:0007669"/>
    <property type="project" value="TreeGrafter"/>
</dbReference>
<evidence type="ECO:0000256" key="3">
    <source>
        <dbReference type="ARBA" id="ARBA00022741"/>
    </source>
</evidence>
<dbReference type="GO" id="GO:0005829">
    <property type="term" value="C:cytosol"/>
    <property type="evidence" value="ECO:0007669"/>
    <property type="project" value="TreeGrafter"/>
</dbReference>
<dbReference type="NCBIfam" id="NF008743">
    <property type="entry name" value="PRK11773.1"/>
    <property type="match status" value="1"/>
</dbReference>
<keyword evidence="2" id="KW-0235">DNA replication</keyword>
<gene>
    <name evidence="19" type="primary">uvrD</name>
    <name evidence="19" type="ORF">BN1804_02934</name>
</gene>
<keyword evidence="9" id="KW-0234">DNA repair</keyword>
<evidence type="ECO:0000313" key="19">
    <source>
        <dbReference type="EMBL" id="CRL64312.1"/>
    </source>
</evidence>
<evidence type="ECO:0000256" key="7">
    <source>
        <dbReference type="ARBA" id="ARBA00022840"/>
    </source>
</evidence>
<dbReference type="PANTHER" id="PTHR11070:SF2">
    <property type="entry name" value="ATP-DEPENDENT DNA HELICASE SRS2"/>
    <property type="match status" value="1"/>
</dbReference>
<comment type="catalytic activity">
    <reaction evidence="14">
        <text>ATP + H2O = ADP + phosphate + H(+)</text>
        <dbReference type="Rhea" id="RHEA:13065"/>
        <dbReference type="ChEBI" id="CHEBI:15377"/>
        <dbReference type="ChEBI" id="CHEBI:15378"/>
        <dbReference type="ChEBI" id="CHEBI:30616"/>
        <dbReference type="ChEBI" id="CHEBI:43474"/>
        <dbReference type="ChEBI" id="CHEBI:456216"/>
        <dbReference type="EC" id="5.6.2.4"/>
    </reaction>
</comment>
<dbReference type="CDD" id="cd17932">
    <property type="entry name" value="DEXQc_UvrD"/>
    <property type="match status" value="1"/>
</dbReference>
<evidence type="ECO:0000256" key="5">
    <source>
        <dbReference type="ARBA" id="ARBA00022801"/>
    </source>
</evidence>
<dbReference type="GO" id="GO:0016887">
    <property type="term" value="F:ATP hydrolysis activity"/>
    <property type="evidence" value="ECO:0007669"/>
    <property type="project" value="RHEA"/>
</dbReference>
<dbReference type="InterPro" id="IPR005753">
    <property type="entry name" value="DNA_helicase_ATP-dep_UvrD"/>
</dbReference>
<protein>
    <recommendedName>
        <fullName evidence="15">DNA helicase II</fullName>
        <ecNumber evidence="12">5.6.2.4</ecNumber>
    </recommendedName>
    <alternativeName>
        <fullName evidence="13">DNA 3'-5' helicase II</fullName>
    </alternativeName>
</protein>
<dbReference type="InterPro" id="IPR014016">
    <property type="entry name" value="UvrD-like_ATP-bd"/>
</dbReference>
<evidence type="ECO:0000256" key="8">
    <source>
        <dbReference type="ARBA" id="ARBA00023125"/>
    </source>
</evidence>
<dbReference type="EC" id="5.6.2.4" evidence="12"/>
<accession>A0A0G4QEE3</accession>
<dbReference type="GO" id="GO:0005524">
    <property type="term" value="F:ATP binding"/>
    <property type="evidence" value="ECO:0007669"/>
    <property type="project" value="UniProtKB-UniRule"/>
</dbReference>
<evidence type="ECO:0000256" key="9">
    <source>
        <dbReference type="ARBA" id="ARBA00023204"/>
    </source>
</evidence>
<proteinExistence type="inferred from homology"/>
<dbReference type="FunFam" id="3.40.50.300:FF:001201">
    <property type="entry name" value="ATP-dependent DNA helicase UvrD2"/>
    <property type="match status" value="1"/>
</dbReference>
<keyword evidence="5 16" id="KW-0378">Hydrolase</keyword>
<dbReference type="SUPFAM" id="SSF52540">
    <property type="entry name" value="P-loop containing nucleoside triphosphate hydrolases"/>
    <property type="match status" value="1"/>
</dbReference>
<comment type="catalytic activity">
    <reaction evidence="11">
        <text>Couples ATP hydrolysis with the unwinding of duplex DNA by translocating in the 3'-5' direction.</text>
        <dbReference type="EC" id="5.6.2.4"/>
    </reaction>
</comment>
<evidence type="ECO:0000313" key="20">
    <source>
        <dbReference type="Proteomes" id="UP000183920"/>
    </source>
</evidence>
<feature type="domain" description="UvrD-like helicase ATP-binding" evidence="17">
    <location>
        <begin position="8"/>
        <end position="286"/>
    </location>
</feature>
<evidence type="ECO:0000256" key="11">
    <source>
        <dbReference type="ARBA" id="ARBA00034617"/>
    </source>
</evidence>
<dbReference type="GeneID" id="76524998"/>
<dbReference type="PROSITE" id="PS51217">
    <property type="entry name" value="UVRD_HELICASE_CTER"/>
    <property type="match status" value="1"/>
</dbReference>
<dbReference type="FunFam" id="1.10.10.160:FF:000002">
    <property type="entry name" value="DNA helicase"/>
    <property type="match status" value="1"/>
</dbReference>
<dbReference type="InterPro" id="IPR014017">
    <property type="entry name" value="DNA_helicase_UvrD-like_C"/>
</dbReference>
<reference evidence="20" key="1">
    <citation type="submission" date="2015-06" db="EMBL/GenBank/DDBJ databases">
        <authorList>
            <person name="Urmite Genomes"/>
        </authorList>
    </citation>
    <scope>NUCLEOTIDE SEQUENCE [LARGE SCALE GENOMIC DNA]</scope>
    <source>
        <strain evidence="20">CSUR P1867</strain>
    </source>
</reference>
<evidence type="ECO:0000259" key="18">
    <source>
        <dbReference type="PROSITE" id="PS51217"/>
    </source>
</evidence>
<comment type="similarity">
    <text evidence="1">Belongs to the helicase family. UvrD subfamily.</text>
</comment>
<sequence length="717" mass="81509">MDVSYLLEGLNDKQREAVAAPRINMLVLAGAGSGKTRVLVHRIAWLLSVEQASPFSIMAVTFTNKAAAEMRHRIEDLIGTSQGGMWIGTFHSLAHRLLRAHYLDANLPQDFQIIDSDDQYRLIRRIVKSMNLDDKQWPARQGMWYINGKKDEGLRPQHIQTYGNPVETTWLKVYQAYQEACDRAGLVDFAELLLRAHELWLNKPQILEHYQNRFTNILVDEFQDTNRIQYAWIRMLAGQTGKVMIVGDDDQSIYGWRGAQVENIQNFLNEFPGAETIRLEQNYRSTSNILKAANALIANNSDRLGKNLWTEGAEGEPISLYCAFNDLDEARYVVGRIKRWQEEGGALTDCAILYRSNAQSRIMEEALLQAAMPYRIYGGQRFFERQEIKDALSYMRLTANRHDDASFERVVNTPTRGIGDRTLDIVRQVARDNQITLWESALQVIEHKMLAGRATAAIQRFLELIETLASETADMPLHVQTDRIIRDSGLKAMYEQEKGEKAQARIENLEELVTATRQFSYQDEDEDLMPLQAFLSHAALESGESQADAYQDAVQLMTLHSAKGLEFSQVFIVGVEEGMFPSQMSLDEGGRLEEERRLAYVGVTRAMKKLTLTYAENRRLYGKEVSHRPSRFIGELPKECVEEVRLRATVSRPVNHSRLGTPISNDTGYSLGQRVKHPKFGDGTIINIEGSGEHCRLQIAFNGEGIKWLVAAFARLE</sequence>
<evidence type="ECO:0000259" key="17">
    <source>
        <dbReference type="PROSITE" id="PS51198"/>
    </source>
</evidence>
<dbReference type="FunFam" id="1.10.486.10:FF:000001">
    <property type="entry name" value="DNA helicase"/>
    <property type="match status" value="1"/>
</dbReference>
<keyword evidence="7 16" id="KW-0067">ATP-binding</keyword>
<dbReference type="EMBL" id="CVRY01000006">
    <property type="protein sequence ID" value="CRL64312.1"/>
    <property type="molecule type" value="Genomic_DNA"/>
</dbReference>